<dbReference type="InterPro" id="IPR003720">
    <property type="entry name" value="tRNA_STrfase"/>
</dbReference>
<evidence type="ECO:0000256" key="10">
    <source>
        <dbReference type="ARBA" id="ARBA00052330"/>
    </source>
</evidence>
<evidence type="ECO:0000256" key="12">
    <source>
        <dbReference type="ARBA" id="ARBA00061472"/>
    </source>
</evidence>
<organism evidence="21 22">
    <name type="scientific">Saccharomonospora amisosensis</name>
    <dbReference type="NCBI Taxonomy" id="1128677"/>
    <lineage>
        <taxon>Bacteria</taxon>
        <taxon>Bacillati</taxon>
        <taxon>Actinomycetota</taxon>
        <taxon>Actinomycetes</taxon>
        <taxon>Pseudonocardiales</taxon>
        <taxon>Pseudonocardiaceae</taxon>
        <taxon>Saccharomonospora</taxon>
    </lineage>
</organism>
<evidence type="ECO:0000256" key="5">
    <source>
        <dbReference type="ARBA" id="ARBA00022741"/>
    </source>
</evidence>
<evidence type="ECO:0000256" key="7">
    <source>
        <dbReference type="ARBA" id="ARBA00022884"/>
    </source>
</evidence>
<dbReference type="SMART" id="SM00981">
    <property type="entry name" value="THUMP"/>
    <property type="match status" value="1"/>
</dbReference>
<evidence type="ECO:0000256" key="17">
    <source>
        <dbReference type="ARBA" id="ARBA00080570"/>
    </source>
</evidence>
<comment type="function">
    <text evidence="11 18">Catalyzes the ATP-dependent transfer of a sulfur to tRNA to produce 4-thiouridine in position 8 of tRNAs, which functions as a near-UV photosensor. Also catalyzes the transfer of sulfur to the sulfur carrier protein ThiS, forming ThiS-thiocarboxylate. This is a step in the synthesis of thiazole, in the thiamine biosynthesis pathway. The sulfur is donated as persulfide by IscS.</text>
</comment>
<keyword evidence="3 18" id="KW-0820">tRNA-binding</keyword>
<keyword evidence="7 18" id="KW-0694">RNA-binding</keyword>
<evidence type="ECO:0000256" key="15">
    <source>
        <dbReference type="ARBA" id="ARBA00075337"/>
    </source>
</evidence>
<dbReference type="GO" id="GO:0004810">
    <property type="term" value="F:CCA tRNA nucleotidyltransferase activity"/>
    <property type="evidence" value="ECO:0007669"/>
    <property type="project" value="InterPro"/>
</dbReference>
<evidence type="ECO:0000256" key="9">
    <source>
        <dbReference type="ARBA" id="ARBA00050570"/>
    </source>
</evidence>
<comment type="subcellular location">
    <subcellularLocation>
        <location evidence="1 18">Cytoplasm</location>
    </subcellularLocation>
</comment>
<comment type="similarity">
    <text evidence="12 18">Belongs to the ThiI family.</text>
</comment>
<evidence type="ECO:0000256" key="2">
    <source>
        <dbReference type="ARBA" id="ARBA00022490"/>
    </source>
</evidence>
<dbReference type="RefSeq" id="WP_167168589.1">
    <property type="nucleotide sequence ID" value="NZ_JAAOYM010000001.1"/>
</dbReference>
<evidence type="ECO:0000256" key="8">
    <source>
        <dbReference type="ARBA" id="ARBA00022977"/>
    </source>
</evidence>
<evidence type="ECO:0000256" key="1">
    <source>
        <dbReference type="ARBA" id="ARBA00004496"/>
    </source>
</evidence>
<dbReference type="InterPro" id="IPR049962">
    <property type="entry name" value="THUMP_ThiI"/>
</dbReference>
<dbReference type="GO" id="GO:0009229">
    <property type="term" value="P:thiamine diphosphate biosynthetic process"/>
    <property type="evidence" value="ECO:0007669"/>
    <property type="project" value="UniProtKB-UniRule"/>
</dbReference>
<feature type="region of interest" description="Disordered" evidence="19">
    <location>
        <begin position="42"/>
        <end position="73"/>
    </location>
</feature>
<comment type="catalytic activity">
    <reaction evidence="9 18">
        <text>[ThiI sulfur-carrier protein]-S-sulfanyl-L-cysteine + a uridine in tRNA + 2 reduced [2Fe-2S]-[ferredoxin] + ATP + H(+) = [ThiI sulfur-carrier protein]-L-cysteine + a 4-thiouridine in tRNA + 2 oxidized [2Fe-2S]-[ferredoxin] + AMP + diphosphate</text>
        <dbReference type="Rhea" id="RHEA:24176"/>
        <dbReference type="Rhea" id="RHEA-COMP:10000"/>
        <dbReference type="Rhea" id="RHEA-COMP:10001"/>
        <dbReference type="Rhea" id="RHEA-COMP:13337"/>
        <dbReference type="Rhea" id="RHEA-COMP:13338"/>
        <dbReference type="Rhea" id="RHEA-COMP:13339"/>
        <dbReference type="Rhea" id="RHEA-COMP:13340"/>
        <dbReference type="ChEBI" id="CHEBI:15378"/>
        <dbReference type="ChEBI" id="CHEBI:29950"/>
        <dbReference type="ChEBI" id="CHEBI:30616"/>
        <dbReference type="ChEBI" id="CHEBI:33019"/>
        <dbReference type="ChEBI" id="CHEBI:33737"/>
        <dbReference type="ChEBI" id="CHEBI:33738"/>
        <dbReference type="ChEBI" id="CHEBI:61963"/>
        <dbReference type="ChEBI" id="CHEBI:65315"/>
        <dbReference type="ChEBI" id="CHEBI:136798"/>
        <dbReference type="ChEBI" id="CHEBI:456215"/>
        <dbReference type="EC" id="2.8.1.4"/>
    </reaction>
</comment>
<keyword evidence="2 18" id="KW-0963">Cytoplasm</keyword>
<reference evidence="21 22" key="1">
    <citation type="submission" date="2020-03" db="EMBL/GenBank/DDBJ databases">
        <title>Sequencing the genomes of 1000 actinobacteria strains.</title>
        <authorList>
            <person name="Klenk H.-P."/>
        </authorList>
    </citation>
    <scope>NUCLEOTIDE SEQUENCE [LARGE SCALE GENOMIC DNA]</scope>
    <source>
        <strain evidence="21 22">DSM 45685</strain>
    </source>
</reference>
<evidence type="ECO:0000256" key="13">
    <source>
        <dbReference type="ARBA" id="ARBA00066827"/>
    </source>
</evidence>
<evidence type="ECO:0000313" key="22">
    <source>
        <dbReference type="Proteomes" id="UP000545493"/>
    </source>
</evidence>
<dbReference type="GO" id="GO:0005829">
    <property type="term" value="C:cytosol"/>
    <property type="evidence" value="ECO:0007669"/>
    <property type="project" value="TreeGrafter"/>
</dbReference>
<keyword evidence="8 18" id="KW-0784">Thiamine biosynthesis</keyword>
<evidence type="ECO:0000256" key="11">
    <source>
        <dbReference type="ARBA" id="ARBA00058382"/>
    </source>
</evidence>
<dbReference type="GO" id="GO:0002937">
    <property type="term" value="P:tRNA 4-thiouridine biosynthesis"/>
    <property type="evidence" value="ECO:0007669"/>
    <property type="project" value="TreeGrafter"/>
</dbReference>
<feature type="binding site" evidence="18">
    <location>
        <position position="325"/>
    </location>
    <ligand>
        <name>ATP</name>
        <dbReference type="ChEBI" id="CHEBI:30616"/>
    </ligand>
</feature>
<dbReference type="InterPro" id="IPR020536">
    <property type="entry name" value="ThiI_AANH"/>
</dbReference>
<evidence type="ECO:0000256" key="19">
    <source>
        <dbReference type="SAM" id="MobiDB-lite"/>
    </source>
</evidence>
<evidence type="ECO:0000256" key="4">
    <source>
        <dbReference type="ARBA" id="ARBA00022679"/>
    </source>
</evidence>
<dbReference type="InterPro" id="IPR004114">
    <property type="entry name" value="THUMP_dom"/>
</dbReference>
<dbReference type="InterPro" id="IPR054173">
    <property type="entry name" value="ThiI_fer"/>
</dbReference>
<dbReference type="GO" id="GO:0052837">
    <property type="term" value="P:thiazole biosynthetic process"/>
    <property type="evidence" value="ECO:0007669"/>
    <property type="project" value="TreeGrafter"/>
</dbReference>
<protein>
    <recommendedName>
        <fullName evidence="14 18">Probable tRNA sulfurtransferase</fullName>
        <ecNumber evidence="13 18">2.8.1.4</ecNumber>
    </recommendedName>
    <alternativeName>
        <fullName evidence="15 18">Sulfur carrier protein ThiS sulfurtransferase</fullName>
    </alternativeName>
    <alternativeName>
        <fullName evidence="16 18">Thiamine biosynthesis protein ThiI</fullName>
    </alternativeName>
    <alternativeName>
        <fullName evidence="17 18">tRNA 4-thiouridine synthase</fullName>
    </alternativeName>
</protein>
<dbReference type="HAMAP" id="MF_00021">
    <property type="entry name" value="ThiI"/>
    <property type="match status" value="1"/>
</dbReference>
<dbReference type="Pfam" id="PF02568">
    <property type="entry name" value="ThiI"/>
    <property type="match status" value="1"/>
</dbReference>
<proteinExistence type="inferred from homology"/>
<evidence type="ECO:0000256" key="3">
    <source>
        <dbReference type="ARBA" id="ARBA00022555"/>
    </source>
</evidence>
<dbReference type="CDD" id="cd11716">
    <property type="entry name" value="THUMP_ThiI"/>
    <property type="match status" value="1"/>
</dbReference>
<feature type="compositionally biased region" description="Low complexity" evidence="19">
    <location>
        <begin position="42"/>
        <end position="59"/>
    </location>
</feature>
<dbReference type="EMBL" id="JAAOYM010000001">
    <property type="protein sequence ID" value="NIJ11361.1"/>
    <property type="molecule type" value="Genomic_DNA"/>
</dbReference>
<dbReference type="PROSITE" id="PS51165">
    <property type="entry name" value="THUMP"/>
    <property type="match status" value="1"/>
</dbReference>
<keyword evidence="4 18" id="KW-0808">Transferase</keyword>
<evidence type="ECO:0000256" key="16">
    <source>
        <dbReference type="ARBA" id="ARBA00077849"/>
    </source>
</evidence>
<dbReference type="InterPro" id="IPR050102">
    <property type="entry name" value="tRNA_sulfurtransferase_ThiI"/>
</dbReference>
<keyword evidence="6 18" id="KW-0067">ATP-binding</keyword>
<accession>A0A7X5UNM7</accession>
<dbReference type="CDD" id="cd01712">
    <property type="entry name" value="PPase_ThiI"/>
    <property type="match status" value="1"/>
</dbReference>
<dbReference type="EC" id="2.8.1.4" evidence="13 18"/>
<feature type="binding site" evidence="18">
    <location>
        <begin position="246"/>
        <end position="247"/>
    </location>
    <ligand>
        <name>ATP</name>
        <dbReference type="ChEBI" id="CHEBI:30616"/>
    </ligand>
</feature>
<evidence type="ECO:0000259" key="20">
    <source>
        <dbReference type="PROSITE" id="PS51165"/>
    </source>
</evidence>
<sequence length="428" mass="45774">MAQPCVLLKYGELMLKGRNRGRFEQYLLDGVRQVVCGETDSADSADSAESAQSAGSADSAADHADVATASPRGSRVRISRRDGVLVLAGGLPLPELVERARRVFGVSVVQPALRAGKTPQDAADAALQALAERFGTPERSVPRRFAVKARRRNKGFPMGSEELAAYMGQRVCQQWGWPVDLSDPEVRISVEVDRREVFVSLERHRGQGGLPVGASGRALVLLSGGFDSPVAAFRAMRRGLRCDFVHFTGAPYTDPSSAYKAYALVRQLDRYQGGSRLHVVPIGNAQRAIATAGAAQLQVVAQRRLMVRTADVLAAELGAQALVTGDSLGQVSSQTLSNLATVEAAAQLPLLRPLLAWDKDEIIAEARRIGTADISKLPDEDCCSLLAPPRVATRSTAEQLAGVERRLDLDELVPKLLADAQVLAPAGS</sequence>
<dbReference type="SUPFAM" id="SSF52402">
    <property type="entry name" value="Adenine nucleotide alpha hydrolases-like"/>
    <property type="match status" value="1"/>
</dbReference>
<dbReference type="PANTHER" id="PTHR43209:SF1">
    <property type="entry name" value="TRNA SULFURTRANSFERASE"/>
    <property type="match status" value="1"/>
</dbReference>
<dbReference type="Gene3D" id="3.30.70.1510">
    <property type="entry name" value="THUMP domain-like"/>
    <property type="match status" value="1"/>
</dbReference>
<gene>
    <name evidence="18" type="primary">thiI</name>
    <name evidence="21" type="ORF">FHU38_001705</name>
</gene>
<dbReference type="UniPathway" id="UPA00060"/>
<dbReference type="SUPFAM" id="SSF143437">
    <property type="entry name" value="THUMP domain-like"/>
    <property type="match status" value="1"/>
</dbReference>
<evidence type="ECO:0000256" key="14">
    <source>
        <dbReference type="ARBA" id="ARBA00071867"/>
    </source>
</evidence>
<feature type="domain" description="THUMP" evidence="20">
    <location>
        <begin position="94"/>
        <end position="203"/>
    </location>
</feature>
<dbReference type="FunFam" id="3.40.50.620:FF:000053">
    <property type="entry name" value="Probable tRNA sulfurtransferase"/>
    <property type="match status" value="1"/>
</dbReference>
<dbReference type="InterPro" id="IPR014729">
    <property type="entry name" value="Rossmann-like_a/b/a_fold"/>
</dbReference>
<dbReference type="InterPro" id="IPR049961">
    <property type="entry name" value="ThiI_N"/>
</dbReference>
<dbReference type="PANTHER" id="PTHR43209">
    <property type="entry name" value="TRNA SULFURTRANSFERASE"/>
    <property type="match status" value="1"/>
</dbReference>
<evidence type="ECO:0000256" key="6">
    <source>
        <dbReference type="ARBA" id="ARBA00022840"/>
    </source>
</evidence>
<comment type="catalytic activity">
    <reaction evidence="10 18">
        <text>[ThiS sulfur-carrier protein]-C-terminal Gly-Gly-AMP + S-sulfanyl-L-cysteinyl-[cysteine desulfurase] + AH2 = [ThiS sulfur-carrier protein]-C-terminal-Gly-aminoethanethioate + L-cysteinyl-[cysteine desulfurase] + A + AMP + 2 H(+)</text>
        <dbReference type="Rhea" id="RHEA:43340"/>
        <dbReference type="Rhea" id="RHEA-COMP:12157"/>
        <dbReference type="Rhea" id="RHEA-COMP:12158"/>
        <dbReference type="Rhea" id="RHEA-COMP:12910"/>
        <dbReference type="Rhea" id="RHEA-COMP:19908"/>
        <dbReference type="ChEBI" id="CHEBI:13193"/>
        <dbReference type="ChEBI" id="CHEBI:15378"/>
        <dbReference type="ChEBI" id="CHEBI:17499"/>
        <dbReference type="ChEBI" id="CHEBI:29950"/>
        <dbReference type="ChEBI" id="CHEBI:61963"/>
        <dbReference type="ChEBI" id="CHEBI:90618"/>
        <dbReference type="ChEBI" id="CHEBI:232372"/>
        <dbReference type="ChEBI" id="CHEBI:456215"/>
    </reaction>
</comment>
<evidence type="ECO:0000313" key="21">
    <source>
        <dbReference type="EMBL" id="NIJ11361.1"/>
    </source>
</evidence>
<dbReference type="GO" id="GO:0005524">
    <property type="term" value="F:ATP binding"/>
    <property type="evidence" value="ECO:0007669"/>
    <property type="project" value="UniProtKB-UniRule"/>
</dbReference>
<dbReference type="Gene3D" id="3.30.2130.30">
    <property type="match status" value="1"/>
</dbReference>
<comment type="pathway">
    <text evidence="18">Cofactor biosynthesis; thiamine diphosphate biosynthesis.</text>
</comment>
<dbReference type="AlphaFoldDB" id="A0A7X5UNM7"/>
<dbReference type="Pfam" id="PF02926">
    <property type="entry name" value="THUMP"/>
    <property type="match status" value="1"/>
</dbReference>
<dbReference type="Pfam" id="PF22025">
    <property type="entry name" value="ThiI_fer"/>
    <property type="match status" value="1"/>
</dbReference>
<evidence type="ECO:0000256" key="18">
    <source>
        <dbReference type="HAMAP-Rule" id="MF_00021"/>
    </source>
</evidence>
<dbReference type="NCBIfam" id="TIGR00342">
    <property type="entry name" value="tRNA uracil 4-sulfurtransferase ThiI"/>
    <property type="match status" value="1"/>
</dbReference>
<keyword evidence="22" id="KW-1185">Reference proteome</keyword>
<name>A0A7X5UNM7_9PSEU</name>
<feature type="binding site" evidence="18">
    <location>
        <position position="303"/>
    </location>
    <ligand>
        <name>ATP</name>
        <dbReference type="ChEBI" id="CHEBI:30616"/>
    </ligand>
</feature>
<dbReference type="Gene3D" id="3.40.50.620">
    <property type="entry name" value="HUPs"/>
    <property type="match status" value="1"/>
</dbReference>
<comment type="caution">
    <text evidence="21">The sequence shown here is derived from an EMBL/GenBank/DDBJ whole genome shotgun (WGS) entry which is preliminary data.</text>
</comment>
<feature type="binding site" evidence="18">
    <location>
        <begin position="221"/>
        <end position="222"/>
    </location>
    <ligand>
        <name>ATP</name>
        <dbReference type="ChEBI" id="CHEBI:30616"/>
    </ligand>
</feature>
<dbReference type="GO" id="GO:0140741">
    <property type="term" value="F:tRNA-uracil-4 sulfurtransferase activity"/>
    <property type="evidence" value="ECO:0007669"/>
    <property type="project" value="UniProtKB-EC"/>
</dbReference>
<dbReference type="GO" id="GO:0009228">
    <property type="term" value="P:thiamine biosynthetic process"/>
    <property type="evidence" value="ECO:0007669"/>
    <property type="project" value="UniProtKB-KW"/>
</dbReference>
<dbReference type="Proteomes" id="UP000545493">
    <property type="component" value="Unassembled WGS sequence"/>
</dbReference>
<feature type="binding site" evidence="18">
    <location>
        <position position="334"/>
    </location>
    <ligand>
        <name>ATP</name>
        <dbReference type="ChEBI" id="CHEBI:30616"/>
    </ligand>
</feature>
<keyword evidence="5 18" id="KW-0547">Nucleotide-binding</keyword>
<dbReference type="GO" id="GO:0000049">
    <property type="term" value="F:tRNA binding"/>
    <property type="evidence" value="ECO:0007669"/>
    <property type="project" value="UniProtKB-UniRule"/>
</dbReference>